<dbReference type="Proteomes" id="UP000824881">
    <property type="component" value="Unassembled WGS sequence"/>
</dbReference>
<evidence type="ECO:0000313" key="2">
    <source>
        <dbReference type="Proteomes" id="UP000824881"/>
    </source>
</evidence>
<comment type="caution">
    <text evidence="1">The sequence shown here is derived from an EMBL/GenBank/DDBJ whole genome shotgun (WGS) entry which is preliminary data.</text>
</comment>
<organism evidence="1 2">
    <name type="scientific">Pleurotus cornucopiae</name>
    <name type="common">Cornucopia mushroom</name>
    <dbReference type="NCBI Taxonomy" id="5321"/>
    <lineage>
        <taxon>Eukaryota</taxon>
        <taxon>Fungi</taxon>
        <taxon>Dikarya</taxon>
        <taxon>Basidiomycota</taxon>
        <taxon>Agaricomycotina</taxon>
        <taxon>Agaricomycetes</taxon>
        <taxon>Agaricomycetidae</taxon>
        <taxon>Agaricales</taxon>
        <taxon>Pleurotineae</taxon>
        <taxon>Pleurotaceae</taxon>
        <taxon>Pleurotus</taxon>
    </lineage>
</organism>
<evidence type="ECO:0000313" key="1">
    <source>
        <dbReference type="EMBL" id="KAG9227009.1"/>
    </source>
</evidence>
<keyword evidence="2" id="KW-1185">Reference proteome</keyword>
<reference evidence="1 2" key="1">
    <citation type="journal article" date="2021" name="Appl. Environ. Microbiol.">
        <title>Genetic linkage and physical mapping for an oyster mushroom Pleurotus cornucopiae and QTL analysis for the trait cap color.</title>
        <authorList>
            <person name="Zhang Y."/>
            <person name="Gao W."/>
            <person name="Sonnenberg A."/>
            <person name="Chen Q."/>
            <person name="Zhang J."/>
            <person name="Huang C."/>
        </authorList>
    </citation>
    <scope>NUCLEOTIDE SEQUENCE [LARGE SCALE GENOMIC DNA]</scope>
    <source>
        <strain evidence="1">CCMSSC00406</strain>
    </source>
</reference>
<gene>
    <name evidence="1" type="ORF">CCMSSC00406_0008981</name>
</gene>
<accession>A0ACB7J8U8</accession>
<name>A0ACB7J8U8_PLECO</name>
<sequence>MVPSLLRPLFSAVFLSALAQAANDWSKPCFQGQCEYDLPFGGPSSGTLKIMGNSIADITPAAGWEILGCSPHALSQEIILVCTTSRTSDCEHLDRDAGAVGKIVRLPENCGPGPFAYISKAWIPENQSISSDVQSRILRRNGRAPLVKALRIDTDFESAQRAGNDPVHFTLYGANIPGMDMSDRRRGFIDELIDKVSKPTNFDLPPITFDLPPIRFNKKMNLFNQSSECPPAAKATVNVDINTEATVFARFSIYASGTVFPHQKLDSFKAVFGVTANLSGGLDLSTELSGVLDSGKIKLLELAIPGFGFPGFITVGPALQVDAEAKAMLDVVADLSVGLNYQIVNAQFEFPPKADSPKGDFLLPLDTPLKLSVSSSVKATGSVEGHIIPRLNLGLDAFHGAVGANVFFEFDTSAKASLNANAAAEVATAIPEAPTSTESPEKQNVARQVAALPPNASQEPAGSVPASIEPSALTQPSIIEASSTTTISTIGKTSSFLPTSSSAPVSTTTGPGVTDASSTTFEPSSSNPVSTSQVDMDSGASTSVGGCFDISAGFDINAGADASFFGLFKAGKKISLFSKQFNLFKKCFGEQANARRGLRTKARFFGRRVGLVCSLPGIKPEPLADQVIGANAIKAV</sequence>
<proteinExistence type="predicted"/>
<protein>
    <submittedName>
        <fullName evidence="1">Uncharacterized protein</fullName>
    </submittedName>
</protein>
<dbReference type="EMBL" id="WQMT02000002">
    <property type="protein sequence ID" value="KAG9227009.1"/>
    <property type="molecule type" value="Genomic_DNA"/>
</dbReference>